<accession>A0A9N9IZD4</accession>
<dbReference type="EMBL" id="CAJVPZ010037137">
    <property type="protein sequence ID" value="CAG8752824.1"/>
    <property type="molecule type" value="Genomic_DNA"/>
</dbReference>
<gene>
    <name evidence="1" type="ORF">RFULGI_LOCUS13725</name>
</gene>
<evidence type="ECO:0000313" key="2">
    <source>
        <dbReference type="Proteomes" id="UP000789396"/>
    </source>
</evidence>
<dbReference type="Proteomes" id="UP000789396">
    <property type="component" value="Unassembled WGS sequence"/>
</dbReference>
<sequence>ERQKKQPLQNNFNDNVFEQIEVTSIVEEQANTNIGTEPSEKAVRVSDNKIRQYISGSLAFLESHQILG</sequence>
<proteinExistence type="predicted"/>
<keyword evidence="2" id="KW-1185">Reference proteome</keyword>
<feature type="non-terminal residue" evidence="1">
    <location>
        <position position="1"/>
    </location>
</feature>
<reference evidence="1" key="1">
    <citation type="submission" date="2021-06" db="EMBL/GenBank/DDBJ databases">
        <authorList>
            <person name="Kallberg Y."/>
            <person name="Tangrot J."/>
            <person name="Rosling A."/>
        </authorList>
    </citation>
    <scope>NUCLEOTIDE SEQUENCE</scope>
    <source>
        <strain evidence="1">IN212</strain>
    </source>
</reference>
<name>A0A9N9IZD4_9GLOM</name>
<comment type="caution">
    <text evidence="1">The sequence shown here is derived from an EMBL/GenBank/DDBJ whole genome shotgun (WGS) entry which is preliminary data.</text>
</comment>
<evidence type="ECO:0000313" key="1">
    <source>
        <dbReference type="EMBL" id="CAG8752824.1"/>
    </source>
</evidence>
<organism evidence="1 2">
    <name type="scientific">Racocetra fulgida</name>
    <dbReference type="NCBI Taxonomy" id="60492"/>
    <lineage>
        <taxon>Eukaryota</taxon>
        <taxon>Fungi</taxon>
        <taxon>Fungi incertae sedis</taxon>
        <taxon>Mucoromycota</taxon>
        <taxon>Glomeromycotina</taxon>
        <taxon>Glomeromycetes</taxon>
        <taxon>Diversisporales</taxon>
        <taxon>Gigasporaceae</taxon>
        <taxon>Racocetra</taxon>
    </lineage>
</organism>
<dbReference type="AlphaFoldDB" id="A0A9N9IZD4"/>
<protein>
    <submittedName>
        <fullName evidence="1">8818_t:CDS:1</fullName>
    </submittedName>
</protein>